<dbReference type="GO" id="GO:0016787">
    <property type="term" value="F:hydrolase activity"/>
    <property type="evidence" value="ECO:0007669"/>
    <property type="project" value="UniProtKB-KW"/>
</dbReference>
<dbReference type="PANTHER" id="PTHR40765">
    <property type="entry name" value="ESX-2 SECRETION SYSTEM ATPASE ECCB2"/>
    <property type="match status" value="1"/>
</dbReference>
<evidence type="ECO:0000256" key="3">
    <source>
        <dbReference type="ARBA" id="ARBA00022475"/>
    </source>
</evidence>
<evidence type="ECO:0000313" key="12">
    <source>
        <dbReference type="EMBL" id="GFJ77688.1"/>
    </source>
</evidence>
<feature type="transmembrane region" description="Helical" evidence="11">
    <location>
        <begin position="38"/>
        <end position="61"/>
    </location>
</feature>
<evidence type="ECO:0000256" key="11">
    <source>
        <dbReference type="SAM" id="Phobius"/>
    </source>
</evidence>
<evidence type="ECO:0000256" key="2">
    <source>
        <dbReference type="ARBA" id="ARBA00008149"/>
    </source>
</evidence>
<comment type="subcellular location">
    <subcellularLocation>
        <location evidence="1">Cell membrane</location>
        <topology evidence="1">Single-pass membrane protein</topology>
    </subcellularLocation>
</comment>
<keyword evidence="13" id="KW-1185">Reference proteome</keyword>
<comment type="similarity">
    <text evidence="2">Belongs to the EccB family.</text>
</comment>
<dbReference type="GO" id="GO:0005886">
    <property type="term" value="C:plasma membrane"/>
    <property type="evidence" value="ECO:0007669"/>
    <property type="project" value="UniProtKB-SubCell"/>
</dbReference>
<protein>
    <submittedName>
        <fullName evidence="12">Type VII secretion protein EccB</fullName>
    </submittedName>
</protein>
<keyword evidence="3" id="KW-1003">Cell membrane</keyword>
<feature type="compositionally biased region" description="Basic and acidic residues" evidence="10">
    <location>
        <begin position="306"/>
        <end position="318"/>
    </location>
</feature>
<evidence type="ECO:0000256" key="5">
    <source>
        <dbReference type="ARBA" id="ARBA00022741"/>
    </source>
</evidence>
<evidence type="ECO:0000256" key="6">
    <source>
        <dbReference type="ARBA" id="ARBA00022801"/>
    </source>
</evidence>
<organism evidence="12 13">
    <name type="scientific">Phytohabitans houttuyneae</name>
    <dbReference type="NCBI Taxonomy" id="1076126"/>
    <lineage>
        <taxon>Bacteria</taxon>
        <taxon>Bacillati</taxon>
        <taxon>Actinomycetota</taxon>
        <taxon>Actinomycetes</taxon>
        <taxon>Micromonosporales</taxon>
        <taxon>Micromonosporaceae</taxon>
    </lineage>
</organism>
<reference evidence="12 13" key="2">
    <citation type="submission" date="2020-03" db="EMBL/GenBank/DDBJ databases">
        <authorList>
            <person name="Ichikawa N."/>
            <person name="Kimura A."/>
            <person name="Kitahashi Y."/>
            <person name="Uohara A."/>
        </authorList>
    </citation>
    <scope>NUCLEOTIDE SEQUENCE [LARGE SCALE GENOMIC DNA]</scope>
    <source>
        <strain evidence="12 13">NBRC 108639</strain>
    </source>
</reference>
<evidence type="ECO:0000256" key="9">
    <source>
        <dbReference type="ARBA" id="ARBA00023136"/>
    </source>
</evidence>
<dbReference type="EMBL" id="BLPF01000001">
    <property type="protein sequence ID" value="GFJ77688.1"/>
    <property type="molecule type" value="Genomic_DNA"/>
</dbReference>
<comment type="caution">
    <text evidence="12">The sequence shown here is derived from an EMBL/GenBank/DDBJ whole genome shotgun (WGS) entry which is preliminary data.</text>
</comment>
<dbReference type="Pfam" id="PF05108">
    <property type="entry name" value="T7SS_ESX1_EccB"/>
    <property type="match status" value="1"/>
</dbReference>
<evidence type="ECO:0000256" key="4">
    <source>
        <dbReference type="ARBA" id="ARBA00022692"/>
    </source>
</evidence>
<dbReference type="Gene3D" id="3.30.2390.20">
    <property type="entry name" value="Type VII secretion system EccB, repeat 1 domain"/>
    <property type="match status" value="1"/>
</dbReference>
<proteinExistence type="inferred from homology"/>
<evidence type="ECO:0000256" key="1">
    <source>
        <dbReference type="ARBA" id="ARBA00004162"/>
    </source>
</evidence>
<name>A0A6V8K5W8_9ACTN</name>
<dbReference type="Gene3D" id="2.40.50.910">
    <property type="entry name" value="Type VII secretion system EccB, repeat 3 domain"/>
    <property type="match status" value="1"/>
</dbReference>
<keyword evidence="7" id="KW-0067">ATP-binding</keyword>
<gene>
    <name evidence="12" type="ORF">Phou_018680</name>
</gene>
<keyword evidence="6" id="KW-0378">Hydrolase</keyword>
<keyword evidence="9 11" id="KW-0472">Membrane</keyword>
<feature type="region of interest" description="Disordered" evidence="10">
    <location>
        <begin position="306"/>
        <end position="336"/>
    </location>
</feature>
<dbReference type="NCBIfam" id="TIGR03919">
    <property type="entry name" value="T7SS_EccB"/>
    <property type="match status" value="1"/>
</dbReference>
<sequence length="461" mass="48441">MATRRDQLHSYQFLTQRVISAFVMRETDPQQSPLRRGVGAVFGGVMVAVLVAAGFGIYGILTKVGSDGWKTEGAVVIEKETGASFVYLQGVLYPTLNFASAKLAGRPSTQVFRISSNSLGEVPRGNTIGIPGAPNSLPSVKKRIGLPWTICSLQTTNQSGSQVTLDRLAVGRGTTGGRTLSDTEGLLVRESTEDRTYLIWRGRHHLLQGGAAMAQALFLEKVPERVGAGWINSLPAGKVIENIVIPKAGEPFEKLPGRRIGDVLTVDIPTGEQNYVLYEDGVAPITPLQLGVLDSQGDAKRREKVSLAERQDAGDSRFARQSNDATDPPASPPTIVDVSDEVCAVTSDGSTPPAIVVDGTVEGIDSAARTGSATAAGDVLADAVLVPAGRVAAVRVMPSPTAAAGYFVVTDTGHRYAVPSADVLEQLGYPAAEAVEVPSALVLRLPVGPTLIPAEAQKAAF</sequence>
<evidence type="ECO:0000256" key="7">
    <source>
        <dbReference type="ARBA" id="ARBA00022840"/>
    </source>
</evidence>
<dbReference type="InterPro" id="IPR007795">
    <property type="entry name" value="T7SS_EccB"/>
</dbReference>
<evidence type="ECO:0000256" key="8">
    <source>
        <dbReference type="ARBA" id="ARBA00022989"/>
    </source>
</evidence>
<dbReference type="InterPro" id="IPR042485">
    <property type="entry name" value="T7SS_EccB_R3"/>
</dbReference>
<evidence type="ECO:0000256" key="10">
    <source>
        <dbReference type="SAM" id="MobiDB-lite"/>
    </source>
</evidence>
<accession>A0A6V8K5W8</accession>
<reference evidence="12 13" key="1">
    <citation type="submission" date="2020-03" db="EMBL/GenBank/DDBJ databases">
        <title>Whole genome shotgun sequence of Phytohabitans houttuyneae NBRC 108639.</title>
        <authorList>
            <person name="Komaki H."/>
            <person name="Tamura T."/>
        </authorList>
    </citation>
    <scope>NUCLEOTIDE SEQUENCE [LARGE SCALE GENOMIC DNA]</scope>
    <source>
        <strain evidence="12 13">NBRC 108639</strain>
    </source>
</reference>
<dbReference type="PANTHER" id="PTHR40765:SF2">
    <property type="entry name" value="ESX-2 SECRETION SYSTEM ATPASE ECCB2"/>
    <property type="match status" value="1"/>
</dbReference>
<evidence type="ECO:0000313" key="13">
    <source>
        <dbReference type="Proteomes" id="UP000482800"/>
    </source>
</evidence>
<dbReference type="GO" id="GO:0005576">
    <property type="term" value="C:extracellular region"/>
    <property type="evidence" value="ECO:0007669"/>
    <property type="project" value="TreeGrafter"/>
</dbReference>
<dbReference type="GO" id="GO:0005524">
    <property type="term" value="F:ATP binding"/>
    <property type="evidence" value="ECO:0007669"/>
    <property type="project" value="UniProtKB-KW"/>
</dbReference>
<keyword evidence="8 11" id="KW-1133">Transmembrane helix</keyword>
<keyword evidence="4 11" id="KW-0812">Transmembrane</keyword>
<dbReference type="RefSeq" id="WP_173055224.1">
    <property type="nucleotide sequence ID" value="NZ_BAABGO010000018.1"/>
</dbReference>
<keyword evidence="5" id="KW-0547">Nucleotide-binding</keyword>
<dbReference type="AlphaFoldDB" id="A0A6V8K5W8"/>
<dbReference type="InterPro" id="IPR044857">
    <property type="entry name" value="T7SS_EccB_R1"/>
</dbReference>
<dbReference type="Proteomes" id="UP000482800">
    <property type="component" value="Unassembled WGS sequence"/>
</dbReference>